<keyword evidence="4 10" id="KW-0547">Nucleotide-binding</keyword>
<dbReference type="SUPFAM" id="SSF53244">
    <property type="entry name" value="MurD-like peptide ligases, peptide-binding domain"/>
    <property type="match status" value="1"/>
</dbReference>
<evidence type="ECO:0000259" key="13">
    <source>
        <dbReference type="Pfam" id="PF02875"/>
    </source>
</evidence>
<evidence type="ECO:0000256" key="5">
    <source>
        <dbReference type="ARBA" id="ARBA00022840"/>
    </source>
</evidence>
<comment type="function">
    <text evidence="10 11">Involved in cell wall formation. Catalyzes the final step in the synthesis of UDP-N-acetylmuramoyl-pentapeptide, the precursor of murein.</text>
</comment>
<dbReference type="SUPFAM" id="SSF63418">
    <property type="entry name" value="MurE/MurF N-terminal domain"/>
    <property type="match status" value="1"/>
</dbReference>
<dbReference type="EMBL" id="CVRS01000142">
    <property type="protein sequence ID" value="CRL43516.1"/>
    <property type="molecule type" value="Genomic_DNA"/>
</dbReference>
<organism evidence="15 16">
    <name type="scientific">Roseburia inulinivorans</name>
    <dbReference type="NCBI Taxonomy" id="360807"/>
    <lineage>
        <taxon>Bacteria</taxon>
        <taxon>Bacillati</taxon>
        <taxon>Bacillota</taxon>
        <taxon>Clostridia</taxon>
        <taxon>Lachnospirales</taxon>
        <taxon>Lachnospiraceae</taxon>
        <taxon>Roseburia</taxon>
    </lineage>
</organism>
<keyword evidence="7 10" id="KW-0573">Peptidoglycan synthesis</keyword>
<comment type="similarity">
    <text evidence="10">Belongs to the MurCDEF family. MurF subfamily.</text>
</comment>
<evidence type="ECO:0000313" key="15">
    <source>
        <dbReference type="EMBL" id="CRL43516.1"/>
    </source>
</evidence>
<evidence type="ECO:0000256" key="4">
    <source>
        <dbReference type="ARBA" id="ARBA00022741"/>
    </source>
</evidence>
<keyword evidence="9 10" id="KW-0961">Cell wall biogenesis/degradation</keyword>
<dbReference type="PANTHER" id="PTHR43024">
    <property type="entry name" value="UDP-N-ACETYLMURAMOYL-TRIPEPTIDE--D-ALANYL-D-ALANINE LIGASE"/>
    <property type="match status" value="1"/>
</dbReference>
<comment type="catalytic activity">
    <reaction evidence="10 11">
        <text>D-alanyl-D-alanine + UDP-N-acetyl-alpha-D-muramoyl-L-alanyl-gamma-D-glutamyl-meso-2,6-diaminopimelate + ATP = UDP-N-acetyl-alpha-D-muramoyl-L-alanyl-gamma-D-glutamyl-meso-2,6-diaminopimeloyl-D-alanyl-D-alanine + ADP + phosphate + H(+)</text>
        <dbReference type="Rhea" id="RHEA:28374"/>
        <dbReference type="ChEBI" id="CHEBI:15378"/>
        <dbReference type="ChEBI" id="CHEBI:30616"/>
        <dbReference type="ChEBI" id="CHEBI:43474"/>
        <dbReference type="ChEBI" id="CHEBI:57822"/>
        <dbReference type="ChEBI" id="CHEBI:61386"/>
        <dbReference type="ChEBI" id="CHEBI:83905"/>
        <dbReference type="ChEBI" id="CHEBI:456216"/>
        <dbReference type="EC" id="6.3.2.10"/>
    </reaction>
</comment>
<comment type="pathway">
    <text evidence="10 11">Cell wall biogenesis; peptidoglycan biosynthesis.</text>
</comment>
<feature type="domain" description="Mur ligase C-terminal" evidence="13">
    <location>
        <begin position="340"/>
        <end position="462"/>
    </location>
</feature>
<dbReference type="STRING" id="360807.ERS852392_02425"/>
<dbReference type="InterPro" id="IPR000713">
    <property type="entry name" value="Mur_ligase_N"/>
</dbReference>
<dbReference type="GO" id="GO:0071555">
    <property type="term" value="P:cell wall organization"/>
    <property type="evidence" value="ECO:0007669"/>
    <property type="project" value="UniProtKB-KW"/>
</dbReference>
<dbReference type="GO" id="GO:0008360">
    <property type="term" value="P:regulation of cell shape"/>
    <property type="evidence" value="ECO:0007669"/>
    <property type="project" value="UniProtKB-KW"/>
</dbReference>
<keyword evidence="2 10" id="KW-0436">Ligase</keyword>
<evidence type="ECO:0000256" key="7">
    <source>
        <dbReference type="ARBA" id="ARBA00022984"/>
    </source>
</evidence>
<dbReference type="NCBIfam" id="TIGR01143">
    <property type="entry name" value="murF"/>
    <property type="match status" value="1"/>
</dbReference>
<feature type="binding site" evidence="10">
    <location>
        <begin position="112"/>
        <end position="118"/>
    </location>
    <ligand>
        <name>ATP</name>
        <dbReference type="ChEBI" id="CHEBI:30616"/>
    </ligand>
</feature>
<dbReference type="EC" id="6.3.2.10" evidence="10 11"/>
<dbReference type="Pfam" id="PF01225">
    <property type="entry name" value="Mur_ligase"/>
    <property type="match status" value="1"/>
</dbReference>
<dbReference type="InterPro" id="IPR004101">
    <property type="entry name" value="Mur_ligase_C"/>
</dbReference>
<dbReference type="GO" id="GO:0047480">
    <property type="term" value="F:UDP-N-acetylmuramoyl-tripeptide-D-alanyl-D-alanine ligase activity"/>
    <property type="evidence" value="ECO:0007669"/>
    <property type="project" value="UniProtKB-UniRule"/>
</dbReference>
<dbReference type="InterPro" id="IPR051046">
    <property type="entry name" value="MurCDEF_CellWall_CoF430Synth"/>
</dbReference>
<dbReference type="HAMAP" id="MF_02019">
    <property type="entry name" value="MurF"/>
    <property type="match status" value="1"/>
</dbReference>
<dbReference type="Pfam" id="PF08245">
    <property type="entry name" value="Mur_ligase_M"/>
    <property type="match status" value="1"/>
</dbReference>
<keyword evidence="1 10" id="KW-0963">Cytoplasm</keyword>
<feature type="domain" description="Mur ligase central" evidence="14">
    <location>
        <begin position="110"/>
        <end position="318"/>
    </location>
</feature>
<dbReference type="SUPFAM" id="SSF53623">
    <property type="entry name" value="MurD-like peptide ligases, catalytic domain"/>
    <property type="match status" value="1"/>
</dbReference>
<dbReference type="Gene3D" id="3.40.1390.10">
    <property type="entry name" value="MurE/MurF, N-terminal domain"/>
    <property type="match status" value="1"/>
</dbReference>
<evidence type="ECO:0000256" key="11">
    <source>
        <dbReference type="RuleBase" id="RU004136"/>
    </source>
</evidence>
<evidence type="ECO:0000256" key="1">
    <source>
        <dbReference type="ARBA" id="ARBA00022490"/>
    </source>
</evidence>
<dbReference type="Proteomes" id="UP000049828">
    <property type="component" value="Unassembled WGS sequence"/>
</dbReference>
<keyword evidence="6 10" id="KW-0133">Cell shape</keyword>
<dbReference type="GO" id="GO:0051301">
    <property type="term" value="P:cell division"/>
    <property type="evidence" value="ECO:0007669"/>
    <property type="project" value="UniProtKB-KW"/>
</dbReference>
<comment type="subcellular location">
    <subcellularLocation>
        <location evidence="10 11">Cytoplasm</location>
    </subcellularLocation>
</comment>
<protein>
    <recommendedName>
        <fullName evidence="10 11">UDP-N-acetylmuramoyl-tripeptide--D-alanyl-D-alanine ligase</fullName>
        <ecNumber evidence="10 11">6.3.2.10</ecNumber>
    </recommendedName>
    <alternativeName>
        <fullName evidence="10">D-alanyl-D-alanine-adding enzyme</fullName>
    </alternativeName>
</protein>
<evidence type="ECO:0000259" key="12">
    <source>
        <dbReference type="Pfam" id="PF01225"/>
    </source>
</evidence>
<feature type="domain" description="Mur ligase N-terminal catalytic" evidence="12">
    <location>
        <begin position="28"/>
        <end position="99"/>
    </location>
</feature>
<dbReference type="Gene3D" id="3.40.1190.10">
    <property type="entry name" value="Mur-like, catalytic domain"/>
    <property type="match status" value="1"/>
</dbReference>
<sequence length="476" mass="51438">MKNVTLEHIAAVCGGTYIGNEADKTREIQGAVIDSRLVEKDYLFIPVRGEKVDGHSFIPSVFEKGALAVLSEEKLESPEGPYIRVENTLDAMKKIAADYRRGLDIKVVGITGSVGKTSTKEMIASVLAQKYNVLKTEGNLNNEIGLPLTIFKIREEHQVAVLEMGISEFGEMDRLSTMANPDICVITNIGLCHLENLITRDGILKAKTESFAHLTPDGIAVLNGDDDKLCDKKVVNGKPAVFYGIEKAAKVAETEEGQKTLAEKTVYATNVEAVGLTGTKAAIHYPSRETGGEVTMEVTIPIAGEHNVYNALAAVSVARELGLTCEEMKRGIESVQTIGGRSNLIHKNGVTIIDDCYNANPVSMKASIDVLSKAPGRKIAVLGDMGELGAEEKQLHYMVGEHFAGKGIDALYCAGILSQEIAKAVRANSSATEVHHYEDKADLIKDLVKEVQSGDTVLVKASHFMGFPEIVKKLTK</sequence>
<evidence type="ECO:0000256" key="3">
    <source>
        <dbReference type="ARBA" id="ARBA00022618"/>
    </source>
</evidence>
<keyword evidence="3 10" id="KW-0132">Cell division</keyword>
<dbReference type="RefSeq" id="WP_055040681.1">
    <property type="nucleotide sequence ID" value="NZ_CVRS01000142.1"/>
</dbReference>
<dbReference type="GO" id="GO:0005737">
    <property type="term" value="C:cytoplasm"/>
    <property type="evidence" value="ECO:0007669"/>
    <property type="project" value="UniProtKB-SubCell"/>
</dbReference>
<dbReference type="Gene3D" id="3.90.190.20">
    <property type="entry name" value="Mur ligase, C-terminal domain"/>
    <property type="match status" value="1"/>
</dbReference>
<gene>
    <name evidence="10" type="primary">murF</name>
    <name evidence="15" type="ORF">RIL183_11161</name>
</gene>
<evidence type="ECO:0000313" key="16">
    <source>
        <dbReference type="Proteomes" id="UP000049828"/>
    </source>
</evidence>
<dbReference type="InterPro" id="IPR005863">
    <property type="entry name" value="UDP-N-AcMur_synth"/>
</dbReference>
<dbReference type="InterPro" id="IPR036615">
    <property type="entry name" value="Mur_ligase_C_dom_sf"/>
</dbReference>
<dbReference type="GO" id="GO:0008766">
    <property type="term" value="F:UDP-N-acetylmuramoylalanyl-D-glutamyl-2,6-diaminopimelate-D-alanyl-D-alanine ligase activity"/>
    <property type="evidence" value="ECO:0007669"/>
    <property type="project" value="RHEA"/>
</dbReference>
<proteinExistence type="inferred from homology"/>
<dbReference type="OrthoDB" id="9801978at2"/>
<dbReference type="UniPathway" id="UPA00219"/>
<keyword evidence="8 10" id="KW-0131">Cell cycle</keyword>
<dbReference type="InterPro" id="IPR013221">
    <property type="entry name" value="Mur_ligase_cen"/>
</dbReference>
<name>A0A0M6X112_9FIRM</name>
<dbReference type="GO" id="GO:0009252">
    <property type="term" value="P:peptidoglycan biosynthetic process"/>
    <property type="evidence" value="ECO:0007669"/>
    <property type="project" value="UniProtKB-UniRule"/>
</dbReference>
<dbReference type="InterPro" id="IPR035911">
    <property type="entry name" value="MurE/MurF_N"/>
</dbReference>
<dbReference type="Pfam" id="PF02875">
    <property type="entry name" value="Mur_ligase_C"/>
    <property type="match status" value="1"/>
</dbReference>
<accession>A0A0M6X112</accession>
<evidence type="ECO:0000256" key="8">
    <source>
        <dbReference type="ARBA" id="ARBA00023306"/>
    </source>
</evidence>
<dbReference type="PANTHER" id="PTHR43024:SF1">
    <property type="entry name" value="UDP-N-ACETYLMURAMOYL-TRIPEPTIDE--D-ALANYL-D-ALANINE LIGASE"/>
    <property type="match status" value="1"/>
</dbReference>
<evidence type="ECO:0000256" key="6">
    <source>
        <dbReference type="ARBA" id="ARBA00022960"/>
    </source>
</evidence>
<evidence type="ECO:0000256" key="2">
    <source>
        <dbReference type="ARBA" id="ARBA00022598"/>
    </source>
</evidence>
<evidence type="ECO:0000256" key="10">
    <source>
        <dbReference type="HAMAP-Rule" id="MF_02019"/>
    </source>
</evidence>
<reference evidence="16" key="1">
    <citation type="submission" date="2015-05" db="EMBL/GenBank/DDBJ databases">
        <authorList>
            <consortium name="Pathogen Informatics"/>
        </authorList>
    </citation>
    <scope>NUCLEOTIDE SEQUENCE [LARGE SCALE GENOMIC DNA]</scope>
    <source>
        <strain evidence="16">L1-83</strain>
    </source>
</reference>
<dbReference type="InterPro" id="IPR036565">
    <property type="entry name" value="Mur-like_cat_sf"/>
</dbReference>
<keyword evidence="16" id="KW-1185">Reference proteome</keyword>
<dbReference type="GO" id="GO:0005524">
    <property type="term" value="F:ATP binding"/>
    <property type="evidence" value="ECO:0007669"/>
    <property type="project" value="UniProtKB-UniRule"/>
</dbReference>
<keyword evidence="5 10" id="KW-0067">ATP-binding</keyword>
<dbReference type="AlphaFoldDB" id="A0A0M6X112"/>
<evidence type="ECO:0000256" key="9">
    <source>
        <dbReference type="ARBA" id="ARBA00023316"/>
    </source>
</evidence>
<evidence type="ECO:0000259" key="14">
    <source>
        <dbReference type="Pfam" id="PF08245"/>
    </source>
</evidence>